<dbReference type="FunFam" id="3.40.50.300:FF:000134">
    <property type="entry name" value="Iron-enterobactin ABC transporter ATP-binding protein"/>
    <property type="match status" value="1"/>
</dbReference>
<keyword evidence="1" id="KW-0813">Transport</keyword>
<dbReference type="PANTHER" id="PTHR42794">
    <property type="entry name" value="HEMIN IMPORT ATP-BINDING PROTEIN HMUV"/>
    <property type="match status" value="1"/>
</dbReference>
<dbReference type="InterPro" id="IPR003439">
    <property type="entry name" value="ABC_transporter-like_ATP-bd"/>
</dbReference>
<dbReference type="GO" id="GO:0005524">
    <property type="term" value="F:ATP binding"/>
    <property type="evidence" value="ECO:0007669"/>
    <property type="project" value="UniProtKB-KW"/>
</dbReference>
<evidence type="ECO:0000313" key="6">
    <source>
        <dbReference type="EMBL" id="MBB6553281.1"/>
    </source>
</evidence>
<dbReference type="SUPFAM" id="SSF52540">
    <property type="entry name" value="P-loop containing nucleoside triphosphate hydrolases"/>
    <property type="match status" value="1"/>
</dbReference>
<dbReference type="AlphaFoldDB" id="A0A7X0P1H2"/>
<evidence type="ECO:0000256" key="3">
    <source>
        <dbReference type="ARBA" id="ARBA00022840"/>
    </source>
</evidence>
<evidence type="ECO:0000259" key="5">
    <source>
        <dbReference type="PROSITE" id="PS50893"/>
    </source>
</evidence>
<comment type="caution">
    <text evidence="6">The sequence shown here is derived from an EMBL/GenBank/DDBJ whole genome shotgun (WGS) entry which is preliminary data.</text>
</comment>
<feature type="domain" description="ABC transporter" evidence="5">
    <location>
        <begin position="2"/>
        <end position="237"/>
    </location>
</feature>
<dbReference type="PROSITE" id="PS00211">
    <property type="entry name" value="ABC_TRANSPORTER_1"/>
    <property type="match status" value="1"/>
</dbReference>
<gene>
    <name evidence="6" type="ORF">HD593_008076</name>
</gene>
<keyword evidence="3 6" id="KW-0067">ATP-binding</keyword>
<keyword evidence="7" id="KW-1185">Reference proteome</keyword>
<dbReference type="Pfam" id="PF00005">
    <property type="entry name" value="ABC_tran"/>
    <property type="match status" value="1"/>
</dbReference>
<dbReference type="PROSITE" id="PS50893">
    <property type="entry name" value="ABC_TRANSPORTER_2"/>
    <property type="match status" value="1"/>
</dbReference>
<dbReference type="InterPro" id="IPR003593">
    <property type="entry name" value="AAA+_ATPase"/>
</dbReference>
<sequence length="257" mass="27351">MITIDGLRVELDRAVILDGVALTVPAGRMVGLVGPNGAGKSTLLRTIAGLHRPSRGRVLVDGRPVHARRPRELARMIAYLPQDTALSFPFTAYQVTLMGRHPHVGRFAMESAADHREAERAMAATGTTHLAGRSVATLSGGERQLVLLAKAIAQDSPVLLADEPVSALDLRHQLDVLRLLRACADAGRTVLVVLHDLNLAARYCTELALLAGGRVVADGEPARVLTPGHLADAYGVRAVVRPDDLTGSLTVTTLENQ</sequence>
<dbReference type="GO" id="GO:0016887">
    <property type="term" value="F:ATP hydrolysis activity"/>
    <property type="evidence" value="ECO:0007669"/>
    <property type="project" value="InterPro"/>
</dbReference>
<proteinExistence type="predicted"/>
<dbReference type="Proteomes" id="UP000565579">
    <property type="component" value="Unassembled WGS sequence"/>
</dbReference>
<protein>
    <submittedName>
        <fullName evidence="6">Iron complex transport system ATP-binding protein</fullName>
    </submittedName>
</protein>
<evidence type="ECO:0000256" key="1">
    <source>
        <dbReference type="ARBA" id="ARBA00022448"/>
    </source>
</evidence>
<dbReference type="SMART" id="SM00382">
    <property type="entry name" value="AAA"/>
    <property type="match status" value="1"/>
</dbReference>
<accession>A0A7X0P1H2</accession>
<dbReference type="PANTHER" id="PTHR42794:SF1">
    <property type="entry name" value="HEMIN IMPORT ATP-BINDING PROTEIN HMUV"/>
    <property type="match status" value="1"/>
</dbReference>
<dbReference type="CDD" id="cd03214">
    <property type="entry name" value="ABC_Iron-Siderophores_B12_Hemin"/>
    <property type="match status" value="1"/>
</dbReference>
<reference evidence="6 7" key="1">
    <citation type="submission" date="2020-08" db="EMBL/GenBank/DDBJ databases">
        <title>Sequencing the genomes of 1000 actinobacteria strains.</title>
        <authorList>
            <person name="Klenk H.-P."/>
        </authorList>
    </citation>
    <scope>NUCLEOTIDE SEQUENCE [LARGE SCALE GENOMIC DNA]</scope>
    <source>
        <strain evidence="6 7">DSM 43768</strain>
    </source>
</reference>
<dbReference type="RefSeq" id="WP_185107399.1">
    <property type="nucleotide sequence ID" value="NZ_JACHMI010000001.1"/>
</dbReference>
<evidence type="ECO:0000256" key="2">
    <source>
        <dbReference type="ARBA" id="ARBA00022741"/>
    </source>
</evidence>
<evidence type="ECO:0000256" key="4">
    <source>
        <dbReference type="ARBA" id="ARBA00022967"/>
    </source>
</evidence>
<keyword evidence="2" id="KW-0547">Nucleotide-binding</keyword>
<organism evidence="6 7">
    <name type="scientific">Nonomuraea rubra</name>
    <dbReference type="NCBI Taxonomy" id="46180"/>
    <lineage>
        <taxon>Bacteria</taxon>
        <taxon>Bacillati</taxon>
        <taxon>Actinomycetota</taxon>
        <taxon>Actinomycetes</taxon>
        <taxon>Streptosporangiales</taxon>
        <taxon>Streptosporangiaceae</taxon>
        <taxon>Nonomuraea</taxon>
    </lineage>
</organism>
<evidence type="ECO:0000313" key="7">
    <source>
        <dbReference type="Proteomes" id="UP000565579"/>
    </source>
</evidence>
<keyword evidence="4" id="KW-1278">Translocase</keyword>
<name>A0A7X0P1H2_9ACTN</name>
<dbReference type="InterPro" id="IPR017871">
    <property type="entry name" value="ABC_transporter-like_CS"/>
</dbReference>
<dbReference type="Gene3D" id="3.40.50.300">
    <property type="entry name" value="P-loop containing nucleotide triphosphate hydrolases"/>
    <property type="match status" value="1"/>
</dbReference>
<dbReference type="InterPro" id="IPR027417">
    <property type="entry name" value="P-loop_NTPase"/>
</dbReference>
<dbReference type="EMBL" id="JACHMI010000001">
    <property type="protein sequence ID" value="MBB6553281.1"/>
    <property type="molecule type" value="Genomic_DNA"/>
</dbReference>